<feature type="transmembrane region" description="Helical" evidence="2">
    <location>
        <begin position="372"/>
        <end position="394"/>
    </location>
</feature>
<evidence type="ECO:0000256" key="1">
    <source>
        <dbReference type="SAM" id="MobiDB-lite"/>
    </source>
</evidence>
<protein>
    <submittedName>
        <fullName evidence="3">Uncharacterized protein</fullName>
    </submittedName>
</protein>
<feature type="transmembrane region" description="Helical" evidence="2">
    <location>
        <begin position="346"/>
        <end position="366"/>
    </location>
</feature>
<dbReference type="Proteomes" id="UP001165065">
    <property type="component" value="Unassembled WGS sequence"/>
</dbReference>
<dbReference type="OrthoDB" id="10440830at2759"/>
<feature type="region of interest" description="Disordered" evidence="1">
    <location>
        <begin position="579"/>
        <end position="608"/>
    </location>
</feature>
<feature type="transmembrane region" description="Helical" evidence="2">
    <location>
        <begin position="447"/>
        <end position="466"/>
    </location>
</feature>
<accession>A0A9W7GKI1</accession>
<gene>
    <name evidence="3" type="ORF">TrCOL_g11094</name>
</gene>
<comment type="caution">
    <text evidence="3">The sequence shown here is derived from an EMBL/GenBank/DDBJ whole genome shotgun (WGS) entry which is preliminary data.</text>
</comment>
<dbReference type="EMBL" id="BRYA01000305">
    <property type="protein sequence ID" value="GMI46579.1"/>
    <property type="molecule type" value="Genomic_DNA"/>
</dbReference>
<proteinExistence type="predicted"/>
<keyword evidence="2" id="KW-0812">Transmembrane</keyword>
<sequence length="700" mass="78625">MPRHAAPEQGELLLSEAQSSRLLAKLKQKLDGLGVTANFQDELTAIENLLWDKIRLEDQVKWLRGESPSSSEPSSPPMMPAMLTVAVLTPLTDLELLCQSYISAIKKSSFDTRRDIEKWFDANFPSFKESGGRWKTSRKNIRTFLVELAVKLRPMLKMFRVGLGLRLFLIAASSYVDMATDVLVTVSFFQRGANDWGYASLSCVSLGIGFQVLFAFIQYRGLGFRRCITMLICALLGLLPLFEAWYVFRGVEQTSGMAFEPIFMLATTKGLEITFEALPESIIQCIAMLSSKPEEITLVNYIGIASSLAATGLIISDANLSISRTFERGAPNNPQYNWIPKERKSLLLCIAGYAIFTTFYFTSNVLALSLALLYFGGTVMSTAIAVEIVIVMLYKHYIDEALFGFSLSPKPSKLDYVLGPITKFIQYVLSFVSYISLTKNPTELGAHVTSALIVWRMASCSALVLLTLPTLSDGRLPWLSLHGGIATYSSCLLLSWVGALMYWGNMTEEHEKWRWWRRQTGVDFINEVWDTEFVWYAECGSKEEDLVLRLMSIHPINFPMERIRFWVCDELVDKYGGKTTGEPLDSDNSGELSGEESGEEVKSRGSGRRLTRASRGEFITQEFKDRMITVFTWWNRQCITSAHRQEALRDVKDALDMIPTFIPPLPIESQRTTRQVTIRGSGTGRVAPEPLPSGETKAET</sequence>
<dbReference type="AlphaFoldDB" id="A0A9W7GKI1"/>
<reference evidence="4" key="1">
    <citation type="journal article" date="2023" name="Commun. Biol.">
        <title>Genome analysis of Parmales, the sister group of diatoms, reveals the evolutionary specialization of diatoms from phago-mixotrophs to photoautotrophs.</title>
        <authorList>
            <person name="Ban H."/>
            <person name="Sato S."/>
            <person name="Yoshikawa S."/>
            <person name="Yamada K."/>
            <person name="Nakamura Y."/>
            <person name="Ichinomiya M."/>
            <person name="Sato N."/>
            <person name="Blanc-Mathieu R."/>
            <person name="Endo H."/>
            <person name="Kuwata A."/>
            <person name="Ogata H."/>
        </authorList>
    </citation>
    <scope>NUCLEOTIDE SEQUENCE [LARGE SCALE GENOMIC DNA]</scope>
</reference>
<feature type="transmembrane region" description="Helical" evidence="2">
    <location>
        <begin position="478"/>
        <end position="503"/>
    </location>
</feature>
<keyword evidence="4" id="KW-1185">Reference proteome</keyword>
<evidence type="ECO:0000313" key="4">
    <source>
        <dbReference type="Proteomes" id="UP001165065"/>
    </source>
</evidence>
<evidence type="ECO:0000256" key="2">
    <source>
        <dbReference type="SAM" id="Phobius"/>
    </source>
</evidence>
<feature type="transmembrane region" description="Helical" evidence="2">
    <location>
        <begin position="196"/>
        <end position="216"/>
    </location>
</feature>
<name>A0A9W7GKI1_9STRA</name>
<feature type="region of interest" description="Disordered" evidence="1">
    <location>
        <begin position="678"/>
        <end position="700"/>
    </location>
</feature>
<feature type="transmembrane region" description="Helical" evidence="2">
    <location>
        <begin position="414"/>
        <end position="435"/>
    </location>
</feature>
<feature type="transmembrane region" description="Helical" evidence="2">
    <location>
        <begin position="228"/>
        <end position="248"/>
    </location>
</feature>
<keyword evidence="2" id="KW-0472">Membrane</keyword>
<organism evidence="3 4">
    <name type="scientific">Triparma columacea</name>
    <dbReference type="NCBI Taxonomy" id="722753"/>
    <lineage>
        <taxon>Eukaryota</taxon>
        <taxon>Sar</taxon>
        <taxon>Stramenopiles</taxon>
        <taxon>Ochrophyta</taxon>
        <taxon>Bolidophyceae</taxon>
        <taxon>Parmales</taxon>
        <taxon>Triparmaceae</taxon>
        <taxon>Triparma</taxon>
    </lineage>
</organism>
<keyword evidence="2" id="KW-1133">Transmembrane helix</keyword>
<evidence type="ECO:0000313" key="3">
    <source>
        <dbReference type="EMBL" id="GMI46579.1"/>
    </source>
</evidence>